<organism evidence="1 2">
    <name type="scientific">Azospirillum endophyticum</name>
    <dbReference type="NCBI Taxonomy" id="2800326"/>
    <lineage>
        <taxon>Bacteria</taxon>
        <taxon>Pseudomonadati</taxon>
        <taxon>Pseudomonadota</taxon>
        <taxon>Alphaproteobacteria</taxon>
        <taxon>Rhodospirillales</taxon>
        <taxon>Azospirillaceae</taxon>
        <taxon>Azospirillum</taxon>
    </lineage>
</organism>
<reference evidence="2" key="1">
    <citation type="submission" date="2021-01" db="EMBL/GenBank/DDBJ databases">
        <title>Genome public.</title>
        <authorList>
            <person name="Liu C."/>
            <person name="Sun Q."/>
        </authorList>
    </citation>
    <scope>NUCLEOTIDE SEQUENCE [LARGE SCALE GENOMIC DNA]</scope>
    <source>
        <strain evidence="2">YIM B02556</strain>
    </source>
</reference>
<dbReference type="Proteomes" id="UP000652760">
    <property type="component" value="Unassembled WGS sequence"/>
</dbReference>
<proteinExistence type="predicted"/>
<keyword evidence="2" id="KW-1185">Reference proteome</keyword>
<evidence type="ECO:0008006" key="3">
    <source>
        <dbReference type="Google" id="ProtNLM"/>
    </source>
</evidence>
<evidence type="ECO:0000313" key="2">
    <source>
        <dbReference type="Proteomes" id="UP000652760"/>
    </source>
</evidence>
<comment type="caution">
    <text evidence="1">The sequence shown here is derived from an EMBL/GenBank/DDBJ whole genome shotgun (WGS) entry which is preliminary data.</text>
</comment>
<dbReference type="SUPFAM" id="SSF88713">
    <property type="entry name" value="Glycoside hydrolase/deacetylase"/>
    <property type="match status" value="1"/>
</dbReference>
<dbReference type="InterPro" id="IPR011330">
    <property type="entry name" value="Glyco_hydro/deAcase_b/a-brl"/>
</dbReference>
<dbReference type="Gene3D" id="3.20.20.370">
    <property type="entry name" value="Glycoside hydrolase/deacetylase"/>
    <property type="match status" value="1"/>
</dbReference>
<evidence type="ECO:0000313" key="1">
    <source>
        <dbReference type="EMBL" id="MBK1840737.1"/>
    </source>
</evidence>
<accession>A0ABS1FBX6</accession>
<protein>
    <recommendedName>
        <fullName evidence="3">Polysaccharide deacetylase</fullName>
    </recommendedName>
</protein>
<gene>
    <name evidence="1" type="ORF">JHL17_25355</name>
</gene>
<dbReference type="RefSeq" id="WP_200197464.1">
    <property type="nucleotide sequence ID" value="NZ_JAENHM010000069.1"/>
</dbReference>
<name>A0ABS1FBX6_9PROT</name>
<sequence length="295" mass="34116">MVRDSIQFFNRRVELNVCYMLEMSTAHSRRHKMLTSIEKLREEVILSLEHNTKVNLWWRDDDLINNSVKFNNLVDISGNYGVPVLISIIPGLTSDSLDIHHCDEELIYFCQHGWKHINHELDGELKSEFGSTRETSVVLDEIISGQMKLTYLLGERRLPVFVPPWNTFGDKHLNILKDRGFTGLSTHNIRKSPFAIGDIRIANTHIDILRWHAHANPSMIPLENIIEKITDLVRRQRIHPLPDPEPIGLLSHHRAMDKDSWLMIDELFSVLASISGITWMTPPKVFEKPKIILVD</sequence>
<dbReference type="EMBL" id="JAENHM010000069">
    <property type="protein sequence ID" value="MBK1840737.1"/>
    <property type="molecule type" value="Genomic_DNA"/>
</dbReference>